<feature type="non-terminal residue" evidence="2">
    <location>
        <position position="1"/>
    </location>
</feature>
<dbReference type="Proteomes" id="UP000283269">
    <property type="component" value="Unassembled WGS sequence"/>
</dbReference>
<evidence type="ECO:0000256" key="1">
    <source>
        <dbReference type="SAM" id="Phobius"/>
    </source>
</evidence>
<reference evidence="2 3" key="1">
    <citation type="journal article" date="2018" name="Evol. Lett.">
        <title>Horizontal gene cluster transfer increased hallucinogenic mushroom diversity.</title>
        <authorList>
            <person name="Reynolds H.T."/>
            <person name="Vijayakumar V."/>
            <person name="Gluck-Thaler E."/>
            <person name="Korotkin H.B."/>
            <person name="Matheny P.B."/>
            <person name="Slot J.C."/>
        </authorList>
    </citation>
    <scope>NUCLEOTIDE SEQUENCE [LARGE SCALE GENOMIC DNA]</scope>
    <source>
        <strain evidence="2 3">2631</strain>
    </source>
</reference>
<dbReference type="InParanoid" id="A0A409XJQ7"/>
<protein>
    <submittedName>
        <fullName evidence="2">Uncharacterized protein</fullName>
    </submittedName>
</protein>
<gene>
    <name evidence="2" type="ORF">CVT25_015682</name>
</gene>
<feature type="transmembrane region" description="Helical" evidence="1">
    <location>
        <begin position="181"/>
        <end position="206"/>
    </location>
</feature>
<feature type="transmembrane region" description="Helical" evidence="1">
    <location>
        <begin position="226"/>
        <end position="244"/>
    </location>
</feature>
<feature type="transmembrane region" description="Helical" evidence="1">
    <location>
        <begin position="327"/>
        <end position="347"/>
    </location>
</feature>
<proteinExistence type="predicted"/>
<dbReference type="EMBL" id="NHYD01001500">
    <property type="protein sequence ID" value="PPQ90956.1"/>
    <property type="molecule type" value="Genomic_DNA"/>
</dbReference>
<feature type="transmembrane region" description="Helical" evidence="1">
    <location>
        <begin position="139"/>
        <end position="160"/>
    </location>
</feature>
<evidence type="ECO:0000313" key="3">
    <source>
        <dbReference type="Proteomes" id="UP000283269"/>
    </source>
</evidence>
<sequence length="364" mass="40698">SGTGKSVQRRRIVICIITTLYIAYLLQFIGQWYMLKITVVDQGITRGKLFIAVARSPGWGNLLNNITSFILSSLADILLIWRCFHVWDDSVRVILLPLMVLVVQIGELDRHMYSTNKICSAKSDANIYNTQRAQILNEFIAAGMFTTFACTLFTTLLIIYRIYPVTYREGGFSNTTQRFKFILDILIQSAALHSLTSLAYAIASVLPLDNTDNAALLSTQIYSSSLFFFIAGAAPTVMVARIALSTTENPIVSKLTHISGLEFHGQSTTPDHTQSYHNIGSSGSFTQDVEKAASASRKKRPNLFVIVKVSVKHLDPSRYQARILDNIFSLGMIPTFVCTLTTTILIIRRFYHMVHQEGHLRSAT</sequence>
<feature type="transmembrane region" description="Helical" evidence="1">
    <location>
        <begin position="91"/>
        <end position="108"/>
    </location>
</feature>
<feature type="transmembrane region" description="Helical" evidence="1">
    <location>
        <begin position="66"/>
        <end position="84"/>
    </location>
</feature>
<comment type="caution">
    <text evidence="2">The sequence shown here is derived from an EMBL/GenBank/DDBJ whole genome shotgun (WGS) entry which is preliminary data.</text>
</comment>
<keyword evidence="1" id="KW-0812">Transmembrane</keyword>
<name>A0A409XJQ7_PSICY</name>
<keyword evidence="3" id="KW-1185">Reference proteome</keyword>
<feature type="transmembrane region" description="Helical" evidence="1">
    <location>
        <begin position="12"/>
        <end position="33"/>
    </location>
</feature>
<organism evidence="2 3">
    <name type="scientific">Psilocybe cyanescens</name>
    <dbReference type="NCBI Taxonomy" id="93625"/>
    <lineage>
        <taxon>Eukaryota</taxon>
        <taxon>Fungi</taxon>
        <taxon>Dikarya</taxon>
        <taxon>Basidiomycota</taxon>
        <taxon>Agaricomycotina</taxon>
        <taxon>Agaricomycetes</taxon>
        <taxon>Agaricomycetidae</taxon>
        <taxon>Agaricales</taxon>
        <taxon>Agaricineae</taxon>
        <taxon>Strophariaceae</taxon>
        <taxon>Psilocybe</taxon>
    </lineage>
</organism>
<keyword evidence="1" id="KW-1133">Transmembrane helix</keyword>
<dbReference type="OrthoDB" id="2873242at2759"/>
<accession>A0A409XJQ7</accession>
<evidence type="ECO:0000313" key="2">
    <source>
        <dbReference type="EMBL" id="PPQ90956.1"/>
    </source>
</evidence>
<keyword evidence="1" id="KW-0472">Membrane</keyword>
<dbReference type="AlphaFoldDB" id="A0A409XJQ7"/>